<reference evidence="2 3" key="1">
    <citation type="submission" date="2024-02" db="EMBL/GenBank/DDBJ databases">
        <authorList>
            <person name="Daric V."/>
            <person name="Darras S."/>
        </authorList>
    </citation>
    <scope>NUCLEOTIDE SEQUENCE [LARGE SCALE GENOMIC DNA]</scope>
</reference>
<dbReference type="EMBL" id="CAWYQH010000174">
    <property type="protein sequence ID" value="CAK8698194.1"/>
    <property type="molecule type" value="Genomic_DNA"/>
</dbReference>
<proteinExistence type="predicted"/>
<dbReference type="Pfam" id="PF00567">
    <property type="entry name" value="TUDOR"/>
    <property type="match status" value="1"/>
</dbReference>
<dbReference type="PROSITE" id="PS50304">
    <property type="entry name" value="TUDOR"/>
    <property type="match status" value="1"/>
</dbReference>
<dbReference type="SUPFAM" id="SSF63748">
    <property type="entry name" value="Tudor/PWWP/MBT"/>
    <property type="match status" value="1"/>
</dbReference>
<feature type="domain" description="Tudor" evidence="1">
    <location>
        <begin position="340"/>
        <end position="399"/>
    </location>
</feature>
<protein>
    <recommendedName>
        <fullName evidence="1">Tudor domain-containing protein</fullName>
    </recommendedName>
</protein>
<dbReference type="SMART" id="SM00333">
    <property type="entry name" value="TUDOR"/>
    <property type="match status" value="1"/>
</dbReference>
<dbReference type="InterPro" id="IPR002999">
    <property type="entry name" value="Tudor"/>
</dbReference>
<accession>A0ABP0H5A7</accession>
<dbReference type="PANTHER" id="PTHR22948:SF29">
    <property type="entry name" value="FI02030P-RELATED"/>
    <property type="match status" value="1"/>
</dbReference>
<organism evidence="2 3">
    <name type="scientific">Clavelina lepadiformis</name>
    <name type="common">Light-bulb sea squirt</name>
    <name type="synonym">Ascidia lepadiformis</name>
    <dbReference type="NCBI Taxonomy" id="159417"/>
    <lineage>
        <taxon>Eukaryota</taxon>
        <taxon>Metazoa</taxon>
        <taxon>Chordata</taxon>
        <taxon>Tunicata</taxon>
        <taxon>Ascidiacea</taxon>
        <taxon>Aplousobranchia</taxon>
        <taxon>Clavelinidae</taxon>
        <taxon>Clavelina</taxon>
    </lineage>
</organism>
<dbReference type="Gene3D" id="2.30.30.140">
    <property type="match status" value="1"/>
</dbReference>
<dbReference type="Gene3D" id="2.40.50.90">
    <property type="match status" value="1"/>
</dbReference>
<dbReference type="InterPro" id="IPR035437">
    <property type="entry name" value="SNase_OB-fold_sf"/>
</dbReference>
<evidence type="ECO:0000313" key="2">
    <source>
        <dbReference type="EMBL" id="CAK8698194.1"/>
    </source>
</evidence>
<sequence length="601" mass="67377">MSSKHVSVKSRSKATVAQYRRQWLKSQLDAVKERCKETLVDFKKKVDSVSDKPINAAEQLLFEKDDDQFLSDVFEMGQALQKCTDDLFEIHFSCCFSDNDISDDGTESPTMEKLDKVALKFENLSSKSVIDLNHPNELFTRSGSTTLMQPSEPKLEVFEPLSLDTSAILSNFMTPSEVESMSVHSTRSSEEATSKVTNINKSVTKKEFPVVLESSTPSREIYDSEILFSSDDDDSYPEVTNKLKDIVNKTGEGRNYESKEANHSHKSKLQRGLKFQDLDLVLLHNISYEEQVSVVVSDVTSPSMFSLQIKKGSRQLISIQQQINNFYSQTWTKRLQYEEPPKVGTICVALFVMDRCWYRARVTDVLQIDKIEVMYIDYGNTSGIGLSDLRRISPDMAEVPQLSIQCSLFGVGPPTSLSSAANPTKWPLPAIKWFDAYVFGNQFIATFLPNKSKPCKYIVHLFSASGNAEKTGFLWSVADRMVCVGFASASGKTTSEAPEVAPCNSKFKADADIVNDLKEQQKCNQKVKSLNSNSSIMRAIPAGMERNLSRHNSRKNLCHGQETVPVKTVQQRLTYLEAVEQESNAGCEVFEALVRSASQKK</sequence>
<dbReference type="PANTHER" id="PTHR22948">
    <property type="entry name" value="TUDOR DOMAIN CONTAINING PROTEIN"/>
    <property type="match status" value="1"/>
</dbReference>
<dbReference type="InterPro" id="IPR050621">
    <property type="entry name" value="Tudor_domain_containing"/>
</dbReference>
<name>A0ABP0H5A7_CLALP</name>
<keyword evidence="3" id="KW-1185">Reference proteome</keyword>
<evidence type="ECO:0000313" key="3">
    <source>
        <dbReference type="Proteomes" id="UP001642483"/>
    </source>
</evidence>
<evidence type="ECO:0000259" key="1">
    <source>
        <dbReference type="PROSITE" id="PS50304"/>
    </source>
</evidence>
<comment type="caution">
    <text evidence="2">The sequence shown here is derived from an EMBL/GenBank/DDBJ whole genome shotgun (WGS) entry which is preliminary data.</text>
</comment>
<dbReference type="Proteomes" id="UP001642483">
    <property type="component" value="Unassembled WGS sequence"/>
</dbReference>
<gene>
    <name evidence="2" type="ORF">CVLEPA_LOCUS31661</name>
</gene>